<dbReference type="RefSeq" id="WP_088354290.1">
    <property type="nucleotide sequence ID" value="NZ_CP061813.1"/>
</dbReference>
<dbReference type="Proteomes" id="UP000516764">
    <property type="component" value="Chromosome"/>
</dbReference>
<protein>
    <submittedName>
        <fullName evidence="1">Head-tail adaptor protein</fullName>
    </submittedName>
</protein>
<dbReference type="InterPro" id="IPR038666">
    <property type="entry name" value="SSP1_head-tail_sf"/>
</dbReference>
<accession>A0A7L8AF56</accession>
<dbReference type="OrthoDB" id="9864995at2"/>
<dbReference type="InterPro" id="IPR008767">
    <property type="entry name" value="Phage_SPP1_head-tail_adaptor"/>
</dbReference>
<evidence type="ECO:0000313" key="2">
    <source>
        <dbReference type="Proteomes" id="UP000516764"/>
    </source>
</evidence>
<organism evidence="1 2">
    <name type="scientific">Polaribacter haliotis</name>
    <dbReference type="NCBI Taxonomy" id="1888915"/>
    <lineage>
        <taxon>Bacteria</taxon>
        <taxon>Pseudomonadati</taxon>
        <taxon>Bacteroidota</taxon>
        <taxon>Flavobacteriia</taxon>
        <taxon>Flavobacteriales</taxon>
        <taxon>Flavobacteriaceae</taxon>
    </lineage>
</organism>
<reference evidence="1 2" key="1">
    <citation type="journal article" date="2016" name="Int. J. Syst. Evol. Microbiol.">
        <title>Polaribacter haliotis sp. nov., isolated from the gut of abalone Haliotis discus hannai.</title>
        <authorList>
            <person name="Kim Y.O."/>
            <person name="Park I.S."/>
            <person name="Park S."/>
            <person name="Nam B.H."/>
            <person name="Park J.M."/>
            <person name="Kim D.G."/>
            <person name="Yoon J.H."/>
        </authorList>
    </citation>
    <scope>NUCLEOTIDE SEQUENCE [LARGE SCALE GENOMIC DNA]</scope>
    <source>
        <strain evidence="1 2">KCTC 52418</strain>
    </source>
</reference>
<dbReference type="Pfam" id="PF05521">
    <property type="entry name" value="Phage_HCP"/>
    <property type="match status" value="1"/>
</dbReference>
<dbReference type="Gene3D" id="2.40.10.270">
    <property type="entry name" value="Bacteriophage SPP1 head-tail adaptor protein"/>
    <property type="match status" value="1"/>
</dbReference>
<name>A0A7L8AF56_9FLAO</name>
<evidence type="ECO:0000313" key="1">
    <source>
        <dbReference type="EMBL" id="QOD60653.1"/>
    </source>
</evidence>
<proteinExistence type="predicted"/>
<keyword evidence="2" id="KW-1185">Reference proteome</keyword>
<dbReference type="EMBL" id="CP061813">
    <property type="protein sequence ID" value="QOD60653.1"/>
    <property type="molecule type" value="Genomic_DNA"/>
</dbReference>
<gene>
    <name evidence="1" type="ORF">H9I45_15135</name>
</gene>
<dbReference type="AlphaFoldDB" id="A0A7L8AF56"/>
<dbReference type="KEGG" id="phal:H9I45_15135"/>
<sequence>MKIELGNFKNKIKILQKIKTKDSLGSPVEVDQVLKTCWAQQIDVAGSEDEEGKVRAIYDSAFIIKYDIRLANGKAIGMLVKDEAEREFSIESIIEVEFRKFLRINAVKSE</sequence>